<dbReference type="Gene3D" id="3.80.30.30">
    <property type="match status" value="1"/>
</dbReference>
<protein>
    <submittedName>
        <fullName evidence="1">DNA photolyase</fullName>
    </submittedName>
</protein>
<dbReference type="PANTHER" id="PTHR37822">
    <property type="entry name" value="SPORE PHOTOPRODUCT LYASE-RELATED"/>
    <property type="match status" value="1"/>
</dbReference>
<dbReference type="EMBL" id="DRQG01000161">
    <property type="protein sequence ID" value="HGY57460.1"/>
    <property type="molecule type" value="Genomic_DNA"/>
</dbReference>
<name>A0A7V4U3R4_CALAY</name>
<evidence type="ECO:0000313" key="1">
    <source>
        <dbReference type="EMBL" id="HGY57460.1"/>
    </source>
</evidence>
<proteinExistence type="predicted"/>
<dbReference type="GO" id="GO:1904047">
    <property type="term" value="F:S-adenosyl-L-methionine binding"/>
    <property type="evidence" value="ECO:0007669"/>
    <property type="project" value="TreeGrafter"/>
</dbReference>
<organism evidence="1">
    <name type="scientific">Caldithrix abyssi</name>
    <dbReference type="NCBI Taxonomy" id="187145"/>
    <lineage>
        <taxon>Bacteria</taxon>
        <taxon>Pseudomonadati</taxon>
        <taxon>Calditrichota</taxon>
        <taxon>Calditrichia</taxon>
        <taxon>Calditrichales</taxon>
        <taxon>Calditrichaceae</taxon>
        <taxon>Caldithrix</taxon>
    </lineage>
</organism>
<dbReference type="Pfam" id="PF20903">
    <property type="entry name" value="SPL"/>
    <property type="match status" value="1"/>
</dbReference>
<dbReference type="InterPro" id="IPR049539">
    <property type="entry name" value="SPL"/>
</dbReference>
<dbReference type="PANTHER" id="PTHR37822:SF2">
    <property type="entry name" value="SPORE PHOTOPRODUCT LYASE"/>
    <property type="match status" value="1"/>
</dbReference>
<comment type="caution">
    <text evidence="1">The sequence shown here is derived from an EMBL/GenBank/DDBJ whole genome shotgun (WGS) entry which is preliminary data.</text>
</comment>
<dbReference type="Proteomes" id="UP000885779">
    <property type="component" value="Unassembled WGS sequence"/>
</dbReference>
<dbReference type="GO" id="GO:0003913">
    <property type="term" value="F:DNA photolyase activity"/>
    <property type="evidence" value="ECO:0007669"/>
    <property type="project" value="TreeGrafter"/>
</dbReference>
<reference evidence="1" key="1">
    <citation type="journal article" date="2020" name="mSystems">
        <title>Genome- and Community-Level Interaction Insights into Carbon Utilization and Element Cycling Functions of Hydrothermarchaeota in Hydrothermal Sediment.</title>
        <authorList>
            <person name="Zhou Z."/>
            <person name="Liu Y."/>
            <person name="Xu W."/>
            <person name="Pan J."/>
            <person name="Luo Z.H."/>
            <person name="Li M."/>
        </authorList>
    </citation>
    <scope>NUCLEOTIDE SEQUENCE [LARGE SCALE GENOMIC DNA]</scope>
    <source>
        <strain evidence="1">HyVt-577</strain>
    </source>
</reference>
<sequence length="417" mass="49327">MDETQREFLLDLAHRFRFTFQEFRQTVEACRDLEMWNGNKDAFRLWVENQFGKKWSDDTIKTDKKAFLKVLRSYMTELKNRPKHYSDVTFLPKPHAEKKPLVLEKSDKQIFGWCPVASEKTVCCNLRTIDAVESCAFGCSYCTIQTFYSDRYVFDAELAKKLEQIPIDPGRFYHIGTGQSSDSLVWGNRNGMLDDLTVFARKHPNVLLEFKTKSDKVDYFLQNRVPPNIVLSWSLNPQIIIDREEHFTAGLDERLNAARAVAERGIKVAFHFHPIIYYDGWERDYPDIARRLQEMFRPQDVLFISFGSVTFIKPVIKKIRKRGITSKILQMDFVTDPHGKLTYSDDIKIRKFRQMYHSFTQWHDKVFFYLCMEKAAIWKAVFGRVYETNEDFEADMMRHCMSKIDKGHRILNEILQY</sequence>
<dbReference type="GO" id="GO:0042601">
    <property type="term" value="C:endospore-forming forespore"/>
    <property type="evidence" value="ECO:0007669"/>
    <property type="project" value="TreeGrafter"/>
</dbReference>
<dbReference type="AlphaFoldDB" id="A0A7V4U3R4"/>
<dbReference type="GO" id="GO:0051539">
    <property type="term" value="F:4 iron, 4 sulfur cluster binding"/>
    <property type="evidence" value="ECO:0007669"/>
    <property type="project" value="TreeGrafter"/>
</dbReference>
<accession>A0A7V4U3R4</accession>
<gene>
    <name evidence="1" type="ORF">ENK44_17265</name>
</gene>